<dbReference type="HOGENOM" id="CLU_2609513_0_0_1"/>
<dbReference type="Gramene" id="LPERR06G15960.2">
    <property type="protein sequence ID" value="LPERR06G15960.2"/>
    <property type="gene ID" value="LPERR06G15960"/>
</dbReference>
<dbReference type="Proteomes" id="UP000032180">
    <property type="component" value="Chromosome 6"/>
</dbReference>
<keyword evidence="2" id="KW-1185">Reference proteome</keyword>
<evidence type="ECO:0000313" key="2">
    <source>
        <dbReference type="Proteomes" id="UP000032180"/>
    </source>
</evidence>
<sequence>MADLCACLSFPPACACTFTRKCTRLIFYLYFYFGSSNVALKYGDCYSNHNCNILAKITRKVCVKFPIPERAYALSRPET</sequence>
<reference evidence="1 2" key="1">
    <citation type="submission" date="2012-08" db="EMBL/GenBank/DDBJ databases">
        <title>Oryza genome evolution.</title>
        <authorList>
            <person name="Wing R.A."/>
        </authorList>
    </citation>
    <scope>NUCLEOTIDE SEQUENCE</scope>
</reference>
<reference evidence="2" key="2">
    <citation type="submission" date="2013-12" db="EMBL/GenBank/DDBJ databases">
        <authorList>
            <person name="Yu Y."/>
            <person name="Lee S."/>
            <person name="de Baynast K."/>
            <person name="Wissotski M."/>
            <person name="Liu L."/>
            <person name="Talag J."/>
            <person name="Goicoechea J."/>
            <person name="Angelova A."/>
            <person name="Jetty R."/>
            <person name="Kudrna D."/>
            <person name="Golser W."/>
            <person name="Rivera L."/>
            <person name="Zhang J."/>
            <person name="Wing R."/>
        </authorList>
    </citation>
    <scope>NUCLEOTIDE SEQUENCE</scope>
</reference>
<reference evidence="1" key="3">
    <citation type="submission" date="2015-04" db="UniProtKB">
        <authorList>
            <consortium name="EnsemblPlants"/>
        </authorList>
    </citation>
    <scope>IDENTIFICATION</scope>
</reference>
<organism evidence="1 2">
    <name type="scientific">Leersia perrieri</name>
    <dbReference type="NCBI Taxonomy" id="77586"/>
    <lineage>
        <taxon>Eukaryota</taxon>
        <taxon>Viridiplantae</taxon>
        <taxon>Streptophyta</taxon>
        <taxon>Embryophyta</taxon>
        <taxon>Tracheophyta</taxon>
        <taxon>Spermatophyta</taxon>
        <taxon>Magnoliopsida</taxon>
        <taxon>Liliopsida</taxon>
        <taxon>Poales</taxon>
        <taxon>Poaceae</taxon>
        <taxon>BOP clade</taxon>
        <taxon>Oryzoideae</taxon>
        <taxon>Oryzeae</taxon>
        <taxon>Oryzinae</taxon>
        <taxon>Leersia</taxon>
    </lineage>
</organism>
<dbReference type="EnsemblPlants" id="LPERR06G15960.2">
    <property type="protein sequence ID" value="LPERR06G15960.2"/>
    <property type="gene ID" value="LPERR06G15960"/>
</dbReference>
<dbReference type="AlphaFoldDB" id="A0A0D9WRI6"/>
<proteinExistence type="predicted"/>
<accession>A0A0D9WRI6</accession>
<name>A0A0D9WRI6_9ORYZ</name>
<evidence type="ECO:0000313" key="1">
    <source>
        <dbReference type="EnsemblPlants" id="LPERR06G15960.2"/>
    </source>
</evidence>
<protein>
    <submittedName>
        <fullName evidence="1">Uncharacterized protein</fullName>
    </submittedName>
</protein>